<evidence type="ECO:0000313" key="4">
    <source>
        <dbReference type="EMBL" id="PWK24579.1"/>
    </source>
</evidence>
<dbReference type="OrthoDB" id="9816120at2"/>
<proteinExistence type="predicted"/>
<dbReference type="Proteomes" id="UP000245667">
    <property type="component" value="Unassembled WGS sequence"/>
</dbReference>
<dbReference type="SUPFAM" id="SSF69318">
    <property type="entry name" value="Integrin alpha N-terminal domain"/>
    <property type="match status" value="1"/>
</dbReference>
<sequence>MGHIFRTVIYSILVGCLPVMLCAQGNDMRFKEVTKKAGIDFKYTFGDRHYENILESSGSGITVFDYNNDGFMDLYMMNGTYLEGISQKEGSVYKNTANKLYKNNGDGTFTEVAKSAGVDDRHWSMAAGAIDMDNDGYQDLYLLNYGPNVFYHNNGDGTFSEQTKKLGLTGPEKLNGFVKWSIGVSFWDYNNDGRLDAMVGNFLAFDPKYISTQTPGMMPHPSEYKGQASMLYQQMADGTFKDVTEKENLYYPDSKCMGLTVYDYDDDGDLDIVQANDHHENFLFKNENGTFKEVGIASGIAVNSQAQVTGSMHATIGDVDGDGLVDMLVADLKYGALYRNMGNGLYQDITESSGVARSLAGKGSWGTALFDYDNDGDLDIISANGTAEELILQYPLLLENDGKGNFKDVGKKVSPYFSTKRSGRGLAVWDYDNDGKLDVMISHVDLMATPTLLHNEAGNNNNWLGVKLTGKNGLASGIGAKLTLKTGDRKLVRINQWTTGYLSNNEPRTHFGLGKSSSIKELEIKWPDGKIEIIKNIVPNQYLTIAQGKGILN</sequence>
<dbReference type="PANTHER" id="PTHR16026:SF0">
    <property type="entry name" value="CARTILAGE ACIDIC PROTEIN 1"/>
    <property type="match status" value="1"/>
</dbReference>
<accession>A0A316E5D4</accession>
<evidence type="ECO:0000256" key="1">
    <source>
        <dbReference type="ARBA" id="ARBA00022729"/>
    </source>
</evidence>
<organism evidence="4 5">
    <name type="scientific">Maribacter polysiphoniae</name>
    <dbReference type="NCBI Taxonomy" id="429344"/>
    <lineage>
        <taxon>Bacteria</taxon>
        <taxon>Pseudomonadati</taxon>
        <taxon>Bacteroidota</taxon>
        <taxon>Flavobacteriia</taxon>
        <taxon>Flavobacteriales</taxon>
        <taxon>Flavobacteriaceae</taxon>
        <taxon>Maribacter</taxon>
    </lineage>
</organism>
<gene>
    <name evidence="3" type="ORF">HZY62_00370</name>
    <name evidence="4" type="ORF">LX92_00943</name>
</gene>
<feature type="domain" description="ASPIC/UnbV" evidence="2">
    <location>
        <begin position="477"/>
        <end position="544"/>
    </location>
</feature>
<protein>
    <submittedName>
        <fullName evidence="3">CRTAC1 family protein</fullName>
    </submittedName>
    <submittedName>
        <fullName evidence="4">VCBS repeat protein</fullName>
    </submittedName>
</protein>
<dbReference type="Gene3D" id="2.130.10.130">
    <property type="entry name" value="Integrin alpha, N-terminal"/>
    <property type="match status" value="2"/>
</dbReference>
<evidence type="ECO:0000313" key="3">
    <source>
        <dbReference type="EMBL" id="MBD1259025.1"/>
    </source>
</evidence>
<dbReference type="InterPro" id="IPR027039">
    <property type="entry name" value="Crtac1"/>
</dbReference>
<dbReference type="InterPro" id="IPR028994">
    <property type="entry name" value="Integrin_alpha_N"/>
</dbReference>
<evidence type="ECO:0000313" key="6">
    <source>
        <dbReference type="Proteomes" id="UP000651837"/>
    </source>
</evidence>
<dbReference type="AlphaFoldDB" id="A0A316E5D4"/>
<dbReference type="Pfam" id="PF07593">
    <property type="entry name" value="UnbV_ASPIC"/>
    <property type="match status" value="1"/>
</dbReference>
<keyword evidence="6" id="KW-1185">Reference proteome</keyword>
<keyword evidence="1" id="KW-0732">Signal</keyword>
<dbReference type="InterPro" id="IPR013517">
    <property type="entry name" value="FG-GAP"/>
</dbReference>
<evidence type="ECO:0000313" key="5">
    <source>
        <dbReference type="Proteomes" id="UP000245667"/>
    </source>
</evidence>
<dbReference type="InterPro" id="IPR011519">
    <property type="entry name" value="UnbV_ASPIC"/>
</dbReference>
<dbReference type="RefSeq" id="WP_109649139.1">
    <property type="nucleotide sequence ID" value="NZ_JACWLN010000001.1"/>
</dbReference>
<comment type="caution">
    <text evidence="4">The sequence shown here is derived from an EMBL/GenBank/DDBJ whole genome shotgun (WGS) entry which is preliminary data.</text>
</comment>
<dbReference type="PANTHER" id="PTHR16026">
    <property type="entry name" value="CARTILAGE ACIDIC PROTEIN 1"/>
    <property type="match status" value="1"/>
</dbReference>
<dbReference type="EMBL" id="JACWLN010000001">
    <property type="protein sequence ID" value="MBD1259025.1"/>
    <property type="molecule type" value="Genomic_DNA"/>
</dbReference>
<dbReference type="Proteomes" id="UP000651837">
    <property type="component" value="Unassembled WGS sequence"/>
</dbReference>
<dbReference type="Pfam" id="PF13517">
    <property type="entry name" value="FG-GAP_3"/>
    <property type="match status" value="2"/>
</dbReference>
<evidence type="ECO:0000259" key="2">
    <source>
        <dbReference type="Pfam" id="PF07593"/>
    </source>
</evidence>
<dbReference type="EMBL" id="QGGQ01000002">
    <property type="protein sequence ID" value="PWK24579.1"/>
    <property type="molecule type" value="Genomic_DNA"/>
</dbReference>
<name>A0A316E5D4_9FLAO</name>
<reference evidence="4 5" key="1">
    <citation type="submission" date="2018-05" db="EMBL/GenBank/DDBJ databases">
        <title>Genomic Encyclopedia of Archaeal and Bacterial Type Strains, Phase II (KMG-II): from individual species to whole genera.</title>
        <authorList>
            <person name="Goeker M."/>
        </authorList>
    </citation>
    <scope>NUCLEOTIDE SEQUENCE [LARGE SCALE GENOMIC DNA]</scope>
    <source>
        <strain evidence="4 5">DSM 23514</strain>
    </source>
</reference>
<reference evidence="3 6" key="2">
    <citation type="submission" date="2020-07" db="EMBL/GenBank/DDBJ databases">
        <title>The draft genome sequence of Maribacter polysiphoniae KCTC 22021.</title>
        <authorList>
            <person name="Mu L."/>
        </authorList>
    </citation>
    <scope>NUCLEOTIDE SEQUENCE [LARGE SCALE GENOMIC DNA]</scope>
    <source>
        <strain evidence="3 6">KCTC 22021</strain>
    </source>
</reference>